<dbReference type="Gene3D" id="3.40.50.200">
    <property type="entry name" value="Peptidase S8/S53 domain"/>
    <property type="match status" value="1"/>
</dbReference>
<feature type="active site" description="Charge relay system" evidence="5">
    <location>
        <position position="62"/>
    </location>
</feature>
<feature type="signal peptide" evidence="8">
    <location>
        <begin position="1"/>
        <end position="28"/>
    </location>
</feature>
<dbReference type="PRINTS" id="PR00723">
    <property type="entry name" value="SUBTILISIN"/>
</dbReference>
<feature type="domain" description="Peptidase S8/S53" evidence="9">
    <location>
        <begin position="53"/>
        <end position="321"/>
    </location>
</feature>
<proteinExistence type="inferred from homology"/>
<keyword evidence="3 5" id="KW-0378">Hydrolase</keyword>
<organism evidence="10 11">
    <name type="scientific">Actinomadura verrucosospora</name>
    <dbReference type="NCBI Taxonomy" id="46165"/>
    <lineage>
        <taxon>Bacteria</taxon>
        <taxon>Bacillati</taxon>
        <taxon>Actinomycetota</taxon>
        <taxon>Actinomycetes</taxon>
        <taxon>Streptosporangiales</taxon>
        <taxon>Thermomonosporaceae</taxon>
        <taxon>Actinomadura</taxon>
    </lineage>
</organism>
<reference evidence="10 11" key="1">
    <citation type="submission" date="2020-05" db="EMBL/GenBank/DDBJ databases">
        <title>Actinomadura verrucosospora NRRL-B18236 (PFL_A860) Genome sequencing and assembly.</title>
        <authorList>
            <person name="Samborskyy M."/>
        </authorList>
    </citation>
    <scope>NUCLEOTIDE SEQUENCE [LARGE SCALE GENOMIC DNA]</scope>
    <source>
        <strain evidence="10 11">NRRL:B18236</strain>
    </source>
</reference>
<evidence type="ECO:0000256" key="6">
    <source>
        <dbReference type="SAM" id="MobiDB-lite"/>
    </source>
</evidence>
<dbReference type="EMBL" id="CP053892">
    <property type="protein sequence ID" value="QKG25607.1"/>
    <property type="molecule type" value="Genomic_DNA"/>
</dbReference>
<dbReference type="InterPro" id="IPR015500">
    <property type="entry name" value="Peptidase_S8_subtilisin-rel"/>
</dbReference>
<keyword evidence="11" id="KW-1185">Reference proteome</keyword>
<keyword evidence="7" id="KW-1133">Transmembrane helix</keyword>
<feature type="compositionally biased region" description="Gly residues" evidence="6">
    <location>
        <begin position="434"/>
        <end position="443"/>
    </location>
</feature>
<evidence type="ECO:0000256" key="1">
    <source>
        <dbReference type="ARBA" id="ARBA00011073"/>
    </source>
</evidence>
<accession>A0A7D4AAM9</accession>
<evidence type="ECO:0000256" key="8">
    <source>
        <dbReference type="SAM" id="SignalP"/>
    </source>
</evidence>
<evidence type="ECO:0000256" key="5">
    <source>
        <dbReference type="PROSITE-ProRule" id="PRU01240"/>
    </source>
</evidence>
<dbReference type="AlphaFoldDB" id="A0A7D4AAM9"/>
<name>A0A7D4AAM9_ACTVE</name>
<feature type="active site" description="Charge relay system" evidence="5">
    <location>
        <position position="97"/>
    </location>
</feature>
<dbReference type="PROSITE" id="PS51892">
    <property type="entry name" value="SUBTILASE"/>
    <property type="match status" value="1"/>
</dbReference>
<evidence type="ECO:0000256" key="3">
    <source>
        <dbReference type="ARBA" id="ARBA00022801"/>
    </source>
</evidence>
<dbReference type="SUPFAM" id="SSF52743">
    <property type="entry name" value="Subtilisin-like"/>
    <property type="match status" value="1"/>
</dbReference>
<dbReference type="InterPro" id="IPR036852">
    <property type="entry name" value="Peptidase_S8/S53_dom_sf"/>
</dbReference>
<feature type="active site" description="Charge relay system" evidence="5">
    <location>
        <position position="273"/>
    </location>
</feature>
<sequence>MVVLRRLGAALAATALAVPPLVPGAARADEVRDAVTRVLESLDVPQAWALARGAGTTVAVLDSGVDAGQADLAGSVTTGPDYTAGASPRGVPPKRLHGTNMASIIAGHGHGPGGALGVVGVAPQARLLSLRVILERDEPGFAAFTGNRRYAGTIADGIRYAVGHGADVINLSLGRSYPTERERAAVAYAISRNVVVVAAAGNGGAERTAERGGHARYTYPASFPGVVSVAAVDARGRHAGFSNRNSAVVVSAPGVQIIGAGPGDRYWIGDGTSPATAFVSGVAALVRSRHPGLAPALVAQALAASTRHRPARGYDPGVGFGRVDALAALTASDALAGARTGGAGLAPGRRFAAGDVRPVQVVHRSGALLLTCVAVCLLCLAGLAGAGWRYRGAAWRIVACGRNLTSTPRRSWTRWTGSRRAESSPTATSPRWWGGAGRGRSDG</sequence>
<dbReference type="PANTHER" id="PTHR43806:SF11">
    <property type="entry name" value="CEREVISIN-RELATED"/>
    <property type="match status" value="1"/>
</dbReference>
<dbReference type="Pfam" id="PF00082">
    <property type="entry name" value="Peptidase_S8"/>
    <property type="match status" value="1"/>
</dbReference>
<gene>
    <name evidence="10" type="ORF">ACTIVE_7259</name>
</gene>
<keyword evidence="4 5" id="KW-0720">Serine protease</keyword>
<dbReference type="GO" id="GO:0004252">
    <property type="term" value="F:serine-type endopeptidase activity"/>
    <property type="evidence" value="ECO:0007669"/>
    <property type="project" value="UniProtKB-UniRule"/>
</dbReference>
<dbReference type="GO" id="GO:0006508">
    <property type="term" value="P:proteolysis"/>
    <property type="evidence" value="ECO:0007669"/>
    <property type="project" value="UniProtKB-KW"/>
</dbReference>
<protein>
    <submittedName>
        <fullName evidence="10">Subtilisin-like serine protease</fullName>
    </submittedName>
</protein>
<feature type="transmembrane region" description="Helical" evidence="7">
    <location>
        <begin position="367"/>
        <end position="388"/>
    </location>
</feature>
<evidence type="ECO:0000259" key="9">
    <source>
        <dbReference type="Pfam" id="PF00082"/>
    </source>
</evidence>
<comment type="similarity">
    <text evidence="1 5">Belongs to the peptidase S8 family.</text>
</comment>
<dbReference type="Proteomes" id="UP000501240">
    <property type="component" value="Chromosome"/>
</dbReference>
<keyword evidence="7" id="KW-0472">Membrane</keyword>
<dbReference type="InterPro" id="IPR050131">
    <property type="entry name" value="Peptidase_S8_subtilisin-like"/>
</dbReference>
<feature type="compositionally biased region" description="Low complexity" evidence="6">
    <location>
        <begin position="408"/>
        <end position="418"/>
    </location>
</feature>
<dbReference type="InterPro" id="IPR000209">
    <property type="entry name" value="Peptidase_S8/S53_dom"/>
</dbReference>
<dbReference type="PANTHER" id="PTHR43806">
    <property type="entry name" value="PEPTIDASE S8"/>
    <property type="match status" value="1"/>
</dbReference>
<evidence type="ECO:0000313" key="11">
    <source>
        <dbReference type="Proteomes" id="UP000501240"/>
    </source>
</evidence>
<evidence type="ECO:0000256" key="4">
    <source>
        <dbReference type="ARBA" id="ARBA00022825"/>
    </source>
</evidence>
<keyword evidence="8" id="KW-0732">Signal</keyword>
<keyword evidence="7" id="KW-0812">Transmembrane</keyword>
<evidence type="ECO:0000313" key="10">
    <source>
        <dbReference type="EMBL" id="QKG25607.1"/>
    </source>
</evidence>
<evidence type="ECO:0000256" key="7">
    <source>
        <dbReference type="SAM" id="Phobius"/>
    </source>
</evidence>
<keyword evidence="2 5" id="KW-0645">Protease</keyword>
<feature type="region of interest" description="Disordered" evidence="6">
    <location>
        <begin position="408"/>
        <end position="443"/>
    </location>
</feature>
<feature type="chain" id="PRO_5028954068" evidence="8">
    <location>
        <begin position="29"/>
        <end position="443"/>
    </location>
</feature>
<evidence type="ECO:0000256" key="2">
    <source>
        <dbReference type="ARBA" id="ARBA00022670"/>
    </source>
</evidence>